<feature type="transmembrane region" description="Helical" evidence="1">
    <location>
        <begin position="447"/>
        <end position="467"/>
    </location>
</feature>
<dbReference type="SUPFAM" id="SSF109604">
    <property type="entry name" value="HD-domain/PDEase-like"/>
    <property type="match status" value="1"/>
</dbReference>
<dbReference type="CDD" id="cd00077">
    <property type="entry name" value="HDc"/>
    <property type="match status" value="1"/>
</dbReference>
<evidence type="ECO:0000313" key="4">
    <source>
        <dbReference type="Proteomes" id="UP000707356"/>
    </source>
</evidence>
<keyword evidence="1" id="KW-0812">Transmembrane</keyword>
<evidence type="ECO:0000259" key="2">
    <source>
        <dbReference type="SMART" id="SM00471"/>
    </source>
</evidence>
<dbReference type="PANTHER" id="PTHR36442:SF1">
    <property type="entry name" value="CYCLIC-DI-AMP PHOSPHODIESTERASE PGPH"/>
    <property type="match status" value="1"/>
</dbReference>
<keyword evidence="1" id="KW-1133">Transmembrane helix</keyword>
<keyword evidence="1" id="KW-0472">Membrane</keyword>
<evidence type="ECO:0000256" key="1">
    <source>
        <dbReference type="SAM" id="Phobius"/>
    </source>
</evidence>
<reference evidence="3" key="2">
    <citation type="journal article" date="2022" name="Microbiol. Resour. Announc.">
        <title>Metagenome Sequencing to Explore Phylogenomics of Terrestrial Cyanobacteria.</title>
        <authorList>
            <person name="Ward R.D."/>
            <person name="Stajich J.E."/>
            <person name="Johansen J.R."/>
            <person name="Huntemann M."/>
            <person name="Clum A."/>
            <person name="Foster B."/>
            <person name="Foster B."/>
            <person name="Roux S."/>
            <person name="Palaniappan K."/>
            <person name="Varghese N."/>
            <person name="Mukherjee S."/>
            <person name="Reddy T.B.K."/>
            <person name="Daum C."/>
            <person name="Copeland A."/>
            <person name="Chen I.A."/>
            <person name="Ivanova N.N."/>
            <person name="Kyrpides N.C."/>
            <person name="Shapiro N."/>
            <person name="Eloe-Fadrosh E.A."/>
            <person name="Pietrasiak N."/>
        </authorList>
    </citation>
    <scope>NUCLEOTIDE SEQUENCE</scope>
    <source>
        <strain evidence="3">GSE-TBD4-15B</strain>
    </source>
</reference>
<feature type="transmembrane region" description="Helical" evidence="1">
    <location>
        <begin position="87"/>
        <end position="106"/>
    </location>
</feature>
<dbReference type="PANTHER" id="PTHR36442">
    <property type="entry name" value="CYCLIC-DI-AMP PHOSPHODIESTERASE PGPH"/>
    <property type="match status" value="1"/>
</dbReference>
<dbReference type="SMART" id="SM00471">
    <property type="entry name" value="HDc"/>
    <property type="match status" value="1"/>
</dbReference>
<feature type="transmembrane region" description="Helical" evidence="1">
    <location>
        <begin position="473"/>
        <end position="497"/>
    </location>
</feature>
<accession>A0A951PAV7</accession>
<protein>
    <submittedName>
        <fullName evidence="3">HDIG domain-containing protein</fullName>
    </submittedName>
</protein>
<dbReference type="InterPro" id="IPR006675">
    <property type="entry name" value="HDIG_dom"/>
</dbReference>
<dbReference type="InterPro" id="IPR011621">
    <property type="entry name" value="Metal-dep_PHydrolase_7TM_intra"/>
</dbReference>
<feature type="transmembrane region" description="Helical" evidence="1">
    <location>
        <begin position="532"/>
        <end position="550"/>
    </location>
</feature>
<dbReference type="Proteomes" id="UP000707356">
    <property type="component" value="Unassembled WGS sequence"/>
</dbReference>
<dbReference type="NCBIfam" id="TIGR00277">
    <property type="entry name" value="HDIG"/>
    <property type="match status" value="1"/>
</dbReference>
<dbReference type="Pfam" id="PF07698">
    <property type="entry name" value="7TM-7TMR_HD"/>
    <property type="match status" value="1"/>
</dbReference>
<feature type="domain" description="HD/PDEase" evidence="2">
    <location>
        <begin position="619"/>
        <end position="780"/>
    </location>
</feature>
<dbReference type="InterPro" id="IPR052722">
    <property type="entry name" value="PgpH_phosphodiesterase"/>
</dbReference>
<dbReference type="Gene3D" id="1.10.3210.10">
    <property type="entry name" value="Hypothetical protein af1432"/>
    <property type="match status" value="1"/>
</dbReference>
<dbReference type="InterPro" id="IPR011624">
    <property type="entry name" value="Metal-dep_PHydrolase_7TM_extra"/>
</dbReference>
<dbReference type="Pfam" id="PF01966">
    <property type="entry name" value="HD"/>
    <property type="match status" value="1"/>
</dbReference>
<comment type="caution">
    <text evidence="3">The sequence shown here is derived from an EMBL/GenBank/DDBJ whole genome shotgun (WGS) entry which is preliminary data.</text>
</comment>
<dbReference type="Pfam" id="PF07697">
    <property type="entry name" value="7TMR-HDED"/>
    <property type="match status" value="1"/>
</dbReference>
<dbReference type="AlphaFoldDB" id="A0A951PAV7"/>
<proteinExistence type="predicted"/>
<reference evidence="3" key="1">
    <citation type="submission" date="2021-05" db="EMBL/GenBank/DDBJ databases">
        <authorList>
            <person name="Pietrasiak N."/>
            <person name="Ward R."/>
            <person name="Stajich J.E."/>
            <person name="Kurbessoian T."/>
        </authorList>
    </citation>
    <scope>NUCLEOTIDE SEQUENCE</scope>
    <source>
        <strain evidence="3">GSE-TBD4-15B</strain>
    </source>
</reference>
<name>A0A951PAV7_9CYAN</name>
<dbReference type="InterPro" id="IPR003607">
    <property type="entry name" value="HD/PDEase_dom"/>
</dbReference>
<feature type="transmembrane region" description="Helical" evidence="1">
    <location>
        <begin position="509"/>
        <end position="526"/>
    </location>
</feature>
<feature type="transmembrane region" description="Helical" evidence="1">
    <location>
        <begin position="415"/>
        <end position="435"/>
    </location>
</feature>
<dbReference type="InterPro" id="IPR006674">
    <property type="entry name" value="HD_domain"/>
</dbReference>
<organism evidence="3 4">
    <name type="scientific">Pegethrix bostrychoides GSE-TBD4-15B</name>
    <dbReference type="NCBI Taxonomy" id="2839662"/>
    <lineage>
        <taxon>Bacteria</taxon>
        <taxon>Bacillati</taxon>
        <taxon>Cyanobacteriota</taxon>
        <taxon>Cyanophyceae</taxon>
        <taxon>Oculatellales</taxon>
        <taxon>Oculatellaceae</taxon>
        <taxon>Pegethrix</taxon>
    </lineage>
</organism>
<evidence type="ECO:0000313" key="3">
    <source>
        <dbReference type="EMBL" id="MBW4466241.1"/>
    </source>
</evidence>
<sequence>MKSFRAWVQQVGQWRQRHLPNSSETGLELIRRCQLGLVQGQTQGRALANHAQQLIRTYLKPASILDYMRSPVRFQRKKYVNGRMQQVVLLTVAVLLLTSAIGYRFYNEPQLGVETIAPQTLRAPASAKVIDTKTTEANRKAARLAAVPVLTIDQSANQDIYRALQRLLDRGDELRQQAGAFPYLDTAALSTPAQRYLRQTEEWNWRMALASIEGVSITPAPASEESPSSVSDEALRVAISELRTYRRSNSVEDVSALIEVSLRARQRYKAALAALTAEPSEINFYDASLFSLSDSDWNQLKVAIRGAVERILSQGIAPGLPDPILEAAIQTQLQSDLPPNLSPIAAGLLGAVLKPNLVQDPEQTKLRAEQAAQAVENVVVEIRRGEVVVQAGKRITQTDFVLLDSFGLSRRRINWGGLLGFGALISGAVALFLVVEHRYNPGLRRRDYGLILLLILTVPLVLALNLPSSNLPAIGLLIGSFYGSALGVTTVGLLSILLPIGLEVTWNNWIASAIGGLLGAAITGHLRSREELAMLGGAVGLTQGVVYLLLSLMMSTATQPVWYVVLTSAALQCLMGLTWSIVALGLSPYMERFFDLITPIRLAELANPNRPLLKRLASEAPGTFQHTLFVATLAEAAARALGCNVELVRAGTLYHDIGKMHDPLGFIENQMGGPNKHDLIDDPWQSATIIKKHVSEGLVMARRCHLPKAIQAFIPEHQGEMPISYFYHQALERAKADPTLIVEEADFRYSGPRPQSRETGIVMLADSCEAALRSLKDASPDEALAMVNRILRARWQDQQLSDSSLSRAEMSTIGEIFVQVWQQSNHQRIPYPKAALSHREPVERPA</sequence>
<gene>
    <name evidence="3" type="ORF">KME07_12505</name>
</gene>
<feature type="transmembrane region" description="Helical" evidence="1">
    <location>
        <begin position="562"/>
        <end position="586"/>
    </location>
</feature>
<dbReference type="EMBL" id="JAHHHV010000066">
    <property type="protein sequence ID" value="MBW4466241.1"/>
    <property type="molecule type" value="Genomic_DNA"/>
</dbReference>